<accession>A0A2Z6PFY4</accession>
<protein>
    <submittedName>
        <fullName evidence="1">Uncharacterized protein</fullName>
    </submittedName>
</protein>
<keyword evidence="2" id="KW-1185">Reference proteome</keyword>
<dbReference type="EMBL" id="DF973955">
    <property type="protein sequence ID" value="GAU43057.1"/>
    <property type="molecule type" value="Genomic_DNA"/>
</dbReference>
<gene>
    <name evidence="1" type="ORF">TSUD_350030</name>
</gene>
<dbReference type="Proteomes" id="UP000242715">
    <property type="component" value="Unassembled WGS sequence"/>
</dbReference>
<evidence type="ECO:0000313" key="2">
    <source>
        <dbReference type="Proteomes" id="UP000242715"/>
    </source>
</evidence>
<name>A0A2Z6PFY4_TRISU</name>
<sequence length="114" mass="13397">MVVWLNLVSDAARNDFFNVNLAQWVKNNEGHLDNFIPPAKSSLVIKKQIMWRLQWLCRECKRSLIIKIMSIVSGGLLRRLAYNSKTVVRIEESFPNLLLVVCWRVEDCSHRREK</sequence>
<organism evidence="1 2">
    <name type="scientific">Trifolium subterraneum</name>
    <name type="common">Subterranean clover</name>
    <dbReference type="NCBI Taxonomy" id="3900"/>
    <lineage>
        <taxon>Eukaryota</taxon>
        <taxon>Viridiplantae</taxon>
        <taxon>Streptophyta</taxon>
        <taxon>Embryophyta</taxon>
        <taxon>Tracheophyta</taxon>
        <taxon>Spermatophyta</taxon>
        <taxon>Magnoliopsida</taxon>
        <taxon>eudicotyledons</taxon>
        <taxon>Gunneridae</taxon>
        <taxon>Pentapetalae</taxon>
        <taxon>rosids</taxon>
        <taxon>fabids</taxon>
        <taxon>Fabales</taxon>
        <taxon>Fabaceae</taxon>
        <taxon>Papilionoideae</taxon>
        <taxon>50 kb inversion clade</taxon>
        <taxon>NPAAA clade</taxon>
        <taxon>Hologalegina</taxon>
        <taxon>IRL clade</taxon>
        <taxon>Trifolieae</taxon>
        <taxon>Trifolium</taxon>
    </lineage>
</organism>
<dbReference type="AlphaFoldDB" id="A0A2Z6PFY4"/>
<evidence type="ECO:0000313" key="1">
    <source>
        <dbReference type="EMBL" id="GAU43057.1"/>
    </source>
</evidence>
<proteinExistence type="predicted"/>
<reference evidence="2" key="1">
    <citation type="journal article" date="2017" name="Front. Plant Sci.">
        <title>Climate Clever Clovers: New Paradigm to Reduce the Environmental Footprint of Ruminants by Breeding Low Methanogenic Forages Utilizing Haplotype Variation.</title>
        <authorList>
            <person name="Kaur P."/>
            <person name="Appels R."/>
            <person name="Bayer P.E."/>
            <person name="Keeble-Gagnere G."/>
            <person name="Wang J."/>
            <person name="Hirakawa H."/>
            <person name="Shirasawa K."/>
            <person name="Vercoe P."/>
            <person name="Stefanova K."/>
            <person name="Durmic Z."/>
            <person name="Nichols P."/>
            <person name="Revell C."/>
            <person name="Isobe S.N."/>
            <person name="Edwards D."/>
            <person name="Erskine W."/>
        </authorList>
    </citation>
    <scope>NUCLEOTIDE SEQUENCE [LARGE SCALE GENOMIC DNA]</scope>
    <source>
        <strain evidence="2">cv. Daliak</strain>
    </source>
</reference>